<dbReference type="Proteomes" id="UP000244225">
    <property type="component" value="Unassembled WGS sequence"/>
</dbReference>
<reference evidence="1 2" key="1">
    <citation type="submission" date="2018-04" db="EMBL/GenBank/DDBJ databases">
        <title>Genomic Encyclopedia of Archaeal and Bacterial Type Strains, Phase II (KMG-II): from individual species to whole genera.</title>
        <authorList>
            <person name="Goeker M."/>
        </authorList>
    </citation>
    <scope>NUCLEOTIDE SEQUENCE [LARGE SCALE GENOMIC DNA]</scope>
    <source>
        <strain evidence="1 2">DSM 100162</strain>
    </source>
</reference>
<dbReference type="PROSITE" id="PS51257">
    <property type="entry name" value="PROKAR_LIPOPROTEIN"/>
    <property type="match status" value="1"/>
</dbReference>
<evidence type="ECO:0000313" key="1">
    <source>
        <dbReference type="EMBL" id="PTX10504.1"/>
    </source>
</evidence>
<dbReference type="AlphaFoldDB" id="A0A2T5Y3C3"/>
<dbReference type="EMBL" id="QBKI01000017">
    <property type="protein sequence ID" value="PTX10504.1"/>
    <property type="molecule type" value="Genomic_DNA"/>
</dbReference>
<evidence type="ECO:0000313" key="2">
    <source>
        <dbReference type="Proteomes" id="UP000244225"/>
    </source>
</evidence>
<comment type="caution">
    <text evidence="1">The sequence shown here is derived from an EMBL/GenBank/DDBJ whole genome shotgun (WGS) entry which is preliminary data.</text>
</comment>
<keyword evidence="2" id="KW-1185">Reference proteome</keyword>
<protein>
    <recommendedName>
        <fullName evidence="3">Beta-galactosidase-like protein</fullName>
    </recommendedName>
</protein>
<proteinExistence type="predicted"/>
<organism evidence="1 2">
    <name type="scientific">Pontibacter mucosus</name>
    <dbReference type="NCBI Taxonomy" id="1649266"/>
    <lineage>
        <taxon>Bacteria</taxon>
        <taxon>Pseudomonadati</taxon>
        <taxon>Bacteroidota</taxon>
        <taxon>Cytophagia</taxon>
        <taxon>Cytophagales</taxon>
        <taxon>Hymenobacteraceae</taxon>
        <taxon>Pontibacter</taxon>
    </lineage>
</organism>
<sequence>MTLNFRPLLWLLAGSIAYGCSGSKPAPGQPEAAVAAPATAAPLPLIDSSLRGQPFENITLEASLKPFKQNDPTYIKRVAAEMFTQWGALLRHADTVSVMLWTADGSEILDYQGKLEQPLEWAMYIGNPNTEHEVGSGPKELSLHERAYLYMEDPPAFTYGDLKLIVQTLRETGEEITGKPVRVGATFDPGPEFAKSDFKYKKHPEILEGSAMGHKSFVFSYAVLDADKESYAGFPDGIPADTPFGTFFGRQSQHFLQDLGFDYIWFSNGFGFGMEPWASTGTIFTGKGFNQENLAETKEKIVDFWTLFRQECPDFRIETRGTNLATGIDLAKDGVDLKAIYEGGYNILPPPNSPWAALDGDFGLEMVGYMSRMAQLPDDRYIFRYYTHDPWWLNSPWLDRYGREPHDIYLPMAVARINEQGEVKLPTHLNFLTIDDSFGDMPTQVPNEVIPHILKARYDSPTAPGPLVWVYPFEEYHSWAYDQPDRLAEIYYGDWFIRQAINNGFPLNTIISTKYFPSVLERKPGLFDESVLLTIVPDAGSAFENSLIDYVQNGGRIIVYGPADHASPAFAELLNLQNTTALEGEFTLVGNYSNDNLTRKEPHTIQHLALFSGGGLRTKVKHAPDPHTRVLVRMTQGSNTRDVLWTRSLPGWKGGKVAYVRGTNSSHYEGGRLLKPNDPGKYAVGPAYLRHVLQEFGLEYSVDKYEPAVKSPVLSISRSNNGFFFAGYVPNTSVRHRLRFPQGAPVLLGYDTELQNGYATYSFPTAWHREARVFVEQQKGIVSVKEMHSGELGITRRLQISGLENATVRVYPDEGITDEGIHFYLNTGYPWKTGHLPFERGEKQYGRSYLVKNVTGTVVVSW</sequence>
<name>A0A2T5Y3C3_9BACT</name>
<evidence type="ECO:0008006" key="3">
    <source>
        <dbReference type="Google" id="ProtNLM"/>
    </source>
</evidence>
<accession>A0A2T5Y3C3</accession>
<dbReference type="RefSeq" id="WP_211318171.1">
    <property type="nucleotide sequence ID" value="NZ_QBKI01000017.1"/>
</dbReference>
<gene>
    <name evidence="1" type="ORF">C8N40_1175</name>
</gene>